<dbReference type="InterPro" id="IPR045269">
    <property type="entry name" value="Atg1-like"/>
</dbReference>
<keyword evidence="4 5" id="KW-0067">ATP-binding</keyword>
<dbReference type="SMART" id="SM00220">
    <property type="entry name" value="S_TKc"/>
    <property type="match status" value="1"/>
</dbReference>
<dbReference type="GO" id="GO:0016020">
    <property type="term" value="C:membrane"/>
    <property type="evidence" value="ECO:0007669"/>
    <property type="project" value="TreeGrafter"/>
</dbReference>
<reference evidence="7" key="1">
    <citation type="submission" date="2023-08" db="EMBL/GenBank/DDBJ databases">
        <authorList>
            <person name="Audoor S."/>
            <person name="Bilcke G."/>
        </authorList>
    </citation>
    <scope>NUCLEOTIDE SEQUENCE</scope>
</reference>
<proteinExistence type="predicted"/>
<evidence type="ECO:0000259" key="6">
    <source>
        <dbReference type="PROSITE" id="PS50011"/>
    </source>
</evidence>
<dbReference type="InterPro" id="IPR000719">
    <property type="entry name" value="Prot_kinase_dom"/>
</dbReference>
<dbReference type="GO" id="GO:0005776">
    <property type="term" value="C:autophagosome"/>
    <property type="evidence" value="ECO:0007669"/>
    <property type="project" value="TreeGrafter"/>
</dbReference>
<dbReference type="Pfam" id="PF00069">
    <property type="entry name" value="Pkinase"/>
    <property type="match status" value="1"/>
</dbReference>
<dbReference type="EMBL" id="CAKOGP040001903">
    <property type="protein sequence ID" value="CAJ1956031.1"/>
    <property type="molecule type" value="Genomic_DNA"/>
</dbReference>
<keyword evidence="1" id="KW-0808">Transferase</keyword>
<gene>
    <name evidence="7" type="ORF">CYCCA115_LOCUS16039</name>
</gene>
<accession>A0AAD2FY07</accession>
<dbReference type="InterPro" id="IPR017441">
    <property type="entry name" value="Protein_kinase_ATP_BS"/>
</dbReference>
<evidence type="ECO:0000313" key="7">
    <source>
        <dbReference type="EMBL" id="CAJ1956031.1"/>
    </source>
</evidence>
<dbReference type="Proteomes" id="UP001295423">
    <property type="component" value="Unassembled WGS sequence"/>
</dbReference>
<evidence type="ECO:0000313" key="8">
    <source>
        <dbReference type="Proteomes" id="UP001295423"/>
    </source>
</evidence>
<dbReference type="GO" id="GO:0004674">
    <property type="term" value="F:protein serine/threonine kinase activity"/>
    <property type="evidence" value="ECO:0007669"/>
    <property type="project" value="InterPro"/>
</dbReference>
<feature type="binding site" evidence="5">
    <location>
        <position position="79"/>
    </location>
    <ligand>
        <name>ATP</name>
        <dbReference type="ChEBI" id="CHEBI:30616"/>
    </ligand>
</feature>
<keyword evidence="2 5" id="KW-0547">Nucleotide-binding</keyword>
<dbReference type="GO" id="GO:0000045">
    <property type="term" value="P:autophagosome assembly"/>
    <property type="evidence" value="ECO:0007669"/>
    <property type="project" value="TreeGrafter"/>
</dbReference>
<dbReference type="InterPro" id="IPR011009">
    <property type="entry name" value="Kinase-like_dom_sf"/>
</dbReference>
<evidence type="ECO:0000256" key="5">
    <source>
        <dbReference type="PROSITE-ProRule" id="PRU10141"/>
    </source>
</evidence>
<protein>
    <recommendedName>
        <fullName evidence="6">Protein kinase domain-containing protein</fullName>
    </recommendedName>
</protein>
<evidence type="ECO:0000256" key="1">
    <source>
        <dbReference type="ARBA" id="ARBA00022679"/>
    </source>
</evidence>
<keyword evidence="3" id="KW-0418">Kinase</keyword>
<dbReference type="GO" id="GO:0005829">
    <property type="term" value="C:cytosol"/>
    <property type="evidence" value="ECO:0007669"/>
    <property type="project" value="TreeGrafter"/>
</dbReference>
<organism evidence="7 8">
    <name type="scientific">Cylindrotheca closterium</name>
    <dbReference type="NCBI Taxonomy" id="2856"/>
    <lineage>
        <taxon>Eukaryota</taxon>
        <taxon>Sar</taxon>
        <taxon>Stramenopiles</taxon>
        <taxon>Ochrophyta</taxon>
        <taxon>Bacillariophyta</taxon>
        <taxon>Bacillariophyceae</taxon>
        <taxon>Bacillariophycidae</taxon>
        <taxon>Bacillariales</taxon>
        <taxon>Bacillariaceae</taxon>
        <taxon>Cylindrotheca</taxon>
    </lineage>
</organism>
<feature type="domain" description="Protein kinase" evidence="6">
    <location>
        <begin position="47"/>
        <end position="338"/>
    </location>
</feature>
<dbReference type="GO" id="GO:0005524">
    <property type="term" value="F:ATP binding"/>
    <property type="evidence" value="ECO:0007669"/>
    <property type="project" value="UniProtKB-UniRule"/>
</dbReference>
<evidence type="ECO:0000256" key="3">
    <source>
        <dbReference type="ARBA" id="ARBA00022777"/>
    </source>
</evidence>
<dbReference type="PROSITE" id="PS00107">
    <property type="entry name" value="PROTEIN_KINASE_ATP"/>
    <property type="match status" value="1"/>
</dbReference>
<dbReference type="SUPFAM" id="SSF56112">
    <property type="entry name" value="Protein kinase-like (PK-like)"/>
    <property type="match status" value="1"/>
</dbReference>
<dbReference type="PROSITE" id="PS50011">
    <property type="entry name" value="PROTEIN_KINASE_DOM"/>
    <property type="match status" value="1"/>
</dbReference>
<evidence type="ECO:0000256" key="2">
    <source>
        <dbReference type="ARBA" id="ARBA00022741"/>
    </source>
</evidence>
<dbReference type="GO" id="GO:0000407">
    <property type="term" value="C:phagophore assembly site"/>
    <property type="evidence" value="ECO:0007669"/>
    <property type="project" value="TreeGrafter"/>
</dbReference>
<sequence length="390" mass="43665">MPPSTETNKNAQLEILSRVDEIVKGRAKTTELISLQKPIPVLDYSDVVVGRELGAGSFSCAYEIKSIGKKVMTQQYIMKKLSAKVVANPLLFVACAADLINEGRILAAIQHPNVVQLRGWSGPNMIEDYFQHSQREKCYLIMDRLDQNMETKLVQWKESKPSMWNLPSKRKQLEDDLKRERYTGIIHLARGLEHLHQHNVLHRDLKPGNIGFDASGTLKIFDFDLARVLPKSDDKDATFQLTAKVGSPRYMAPEVVGGESYNLKADVYSFGLLAYQILTGKTPFKGIQFDWSKSNSKIPKTWTSDTRLVMEQCQSKNHKERPTMVICVQELELANKFAASKNDETTQESSSDPFGLGNMCGVNVCGVGMDDFNEMLGLAPTTASDDESPQ</sequence>
<dbReference type="Gene3D" id="3.30.200.20">
    <property type="entry name" value="Phosphorylase Kinase, domain 1"/>
    <property type="match status" value="1"/>
</dbReference>
<name>A0AAD2FY07_9STRA</name>
<comment type="caution">
    <text evidence="7">The sequence shown here is derived from an EMBL/GenBank/DDBJ whole genome shotgun (WGS) entry which is preliminary data.</text>
</comment>
<evidence type="ECO:0000256" key="4">
    <source>
        <dbReference type="ARBA" id="ARBA00022840"/>
    </source>
</evidence>
<dbReference type="AlphaFoldDB" id="A0AAD2FY07"/>
<dbReference type="PANTHER" id="PTHR24348">
    <property type="entry name" value="SERINE/THREONINE-PROTEIN KINASE UNC-51-RELATED"/>
    <property type="match status" value="1"/>
</dbReference>
<keyword evidence="8" id="KW-1185">Reference proteome</keyword>
<dbReference type="PANTHER" id="PTHR24348:SF22">
    <property type="entry name" value="NON-SPECIFIC SERINE_THREONINE PROTEIN KINASE"/>
    <property type="match status" value="1"/>
</dbReference>
<dbReference type="GO" id="GO:0010506">
    <property type="term" value="P:regulation of autophagy"/>
    <property type="evidence" value="ECO:0007669"/>
    <property type="project" value="InterPro"/>
</dbReference>
<dbReference type="Gene3D" id="1.10.510.10">
    <property type="entry name" value="Transferase(Phosphotransferase) domain 1"/>
    <property type="match status" value="1"/>
</dbReference>